<evidence type="ECO:0000313" key="1">
    <source>
        <dbReference type="EMBL" id="RLV99416.1"/>
    </source>
</evidence>
<reference evidence="1 2" key="1">
    <citation type="journal article" date="2018" name="Proc. R. Soc. B">
        <title>A non-coding region near Follistatin controls head colour polymorphism in the Gouldian finch.</title>
        <authorList>
            <person name="Toomey M.B."/>
            <person name="Marques C.I."/>
            <person name="Andrade P."/>
            <person name="Araujo P.M."/>
            <person name="Sabatino S."/>
            <person name="Gazda M.A."/>
            <person name="Afonso S."/>
            <person name="Lopes R.J."/>
            <person name="Corbo J.C."/>
            <person name="Carneiro M."/>
        </authorList>
    </citation>
    <scope>NUCLEOTIDE SEQUENCE [LARGE SCALE GENOMIC DNA]</scope>
    <source>
        <strain evidence="1">Red01</strain>
        <tissue evidence="1">Muscle</tissue>
    </source>
</reference>
<name>A0A3L8SB30_CHLGU</name>
<keyword evidence="2" id="KW-1185">Reference proteome</keyword>
<comment type="caution">
    <text evidence="1">The sequence shown here is derived from an EMBL/GenBank/DDBJ whole genome shotgun (WGS) entry which is preliminary data.</text>
</comment>
<sequence>MLSVARTAARPARSRRAVIQERIAFKELTPAVSRLELELNGAARRARVTGATVAGWRLLAVSALEALPVLAESAEGHPTTESG</sequence>
<dbReference type="EMBL" id="QUSF01000032">
    <property type="protein sequence ID" value="RLV99416.1"/>
    <property type="molecule type" value="Genomic_DNA"/>
</dbReference>
<dbReference type="Proteomes" id="UP000276834">
    <property type="component" value="Unassembled WGS sequence"/>
</dbReference>
<gene>
    <name evidence="1" type="ORF">DV515_00009654</name>
</gene>
<accession>A0A3L8SB30</accession>
<organism evidence="1 2">
    <name type="scientific">Chloebia gouldiae</name>
    <name type="common">Gouldian finch</name>
    <name type="synonym">Erythrura gouldiae</name>
    <dbReference type="NCBI Taxonomy" id="44316"/>
    <lineage>
        <taxon>Eukaryota</taxon>
        <taxon>Metazoa</taxon>
        <taxon>Chordata</taxon>
        <taxon>Craniata</taxon>
        <taxon>Vertebrata</taxon>
        <taxon>Euteleostomi</taxon>
        <taxon>Archelosauria</taxon>
        <taxon>Archosauria</taxon>
        <taxon>Dinosauria</taxon>
        <taxon>Saurischia</taxon>
        <taxon>Theropoda</taxon>
        <taxon>Coelurosauria</taxon>
        <taxon>Aves</taxon>
        <taxon>Neognathae</taxon>
        <taxon>Neoaves</taxon>
        <taxon>Telluraves</taxon>
        <taxon>Australaves</taxon>
        <taxon>Passeriformes</taxon>
        <taxon>Passeroidea</taxon>
        <taxon>Passeridae</taxon>
        <taxon>Chloebia</taxon>
    </lineage>
</organism>
<protein>
    <submittedName>
        <fullName evidence="1">Uncharacterized protein</fullName>
    </submittedName>
</protein>
<proteinExistence type="predicted"/>
<dbReference type="AlphaFoldDB" id="A0A3L8SB30"/>
<evidence type="ECO:0000313" key="2">
    <source>
        <dbReference type="Proteomes" id="UP000276834"/>
    </source>
</evidence>